<accession>A0A940MSK9</accession>
<gene>
    <name evidence="1" type="ORF">J5474_16340</name>
</gene>
<evidence type="ECO:0000313" key="2">
    <source>
        <dbReference type="Proteomes" id="UP000675940"/>
    </source>
</evidence>
<dbReference type="Proteomes" id="UP000675940">
    <property type="component" value="Unassembled WGS sequence"/>
</dbReference>
<sequence>MQEEDRVAAALAGRLSPGELTDEEDAAWEEAFVKLMGEPGPDEEAFFARHRKLGLGVGLDEAGNLVYAKPEE</sequence>
<keyword evidence="2" id="KW-1185">Reference proteome</keyword>
<dbReference type="AlphaFoldDB" id="A0A940MSK9"/>
<evidence type="ECO:0000313" key="1">
    <source>
        <dbReference type="EMBL" id="MBP0484051.1"/>
    </source>
</evidence>
<reference evidence="1" key="1">
    <citation type="submission" date="2021-03" db="EMBL/GenBank/DDBJ databases">
        <title>Sagittula salina sp. nov. strain M10.9X isolated from the marine waste.</title>
        <authorList>
            <person name="Satari L."/>
            <person name="Molina-Menor E."/>
            <person name="Vidal-Verdu A."/>
            <person name="Pascual J."/>
            <person name="Pereto J."/>
            <person name="Porcar M."/>
        </authorList>
    </citation>
    <scope>NUCLEOTIDE SEQUENCE</scope>
    <source>
        <strain evidence="1">M10.9X</strain>
    </source>
</reference>
<dbReference type="EMBL" id="JAGISH010000009">
    <property type="protein sequence ID" value="MBP0484051.1"/>
    <property type="molecule type" value="Genomic_DNA"/>
</dbReference>
<comment type="caution">
    <text evidence="1">The sequence shown here is derived from an EMBL/GenBank/DDBJ whole genome shotgun (WGS) entry which is preliminary data.</text>
</comment>
<proteinExistence type="predicted"/>
<name>A0A940MSK9_9RHOB</name>
<dbReference type="RefSeq" id="WP_209362006.1">
    <property type="nucleotide sequence ID" value="NZ_JAGISH010000009.1"/>
</dbReference>
<protein>
    <submittedName>
        <fullName evidence="1">Uncharacterized protein</fullName>
    </submittedName>
</protein>
<organism evidence="1 2">
    <name type="scientific">Sagittula salina</name>
    <dbReference type="NCBI Taxonomy" id="2820268"/>
    <lineage>
        <taxon>Bacteria</taxon>
        <taxon>Pseudomonadati</taxon>
        <taxon>Pseudomonadota</taxon>
        <taxon>Alphaproteobacteria</taxon>
        <taxon>Rhodobacterales</taxon>
        <taxon>Roseobacteraceae</taxon>
        <taxon>Sagittula</taxon>
    </lineage>
</organism>